<evidence type="ECO:0000313" key="1">
    <source>
        <dbReference type="EMBL" id="JAD25386.1"/>
    </source>
</evidence>
<dbReference type="AlphaFoldDB" id="A0A0A8YHE9"/>
<organism evidence="1">
    <name type="scientific">Arundo donax</name>
    <name type="common">Giant reed</name>
    <name type="synonym">Donax arundinaceus</name>
    <dbReference type="NCBI Taxonomy" id="35708"/>
    <lineage>
        <taxon>Eukaryota</taxon>
        <taxon>Viridiplantae</taxon>
        <taxon>Streptophyta</taxon>
        <taxon>Embryophyta</taxon>
        <taxon>Tracheophyta</taxon>
        <taxon>Spermatophyta</taxon>
        <taxon>Magnoliopsida</taxon>
        <taxon>Liliopsida</taxon>
        <taxon>Poales</taxon>
        <taxon>Poaceae</taxon>
        <taxon>PACMAD clade</taxon>
        <taxon>Arundinoideae</taxon>
        <taxon>Arundineae</taxon>
        <taxon>Arundo</taxon>
    </lineage>
</organism>
<sequence length="25" mass="2863">MKSTHLIEKAYLKQATAQGKYPEQV</sequence>
<dbReference type="EMBL" id="GBRH01272509">
    <property type="protein sequence ID" value="JAD25386.1"/>
    <property type="molecule type" value="Transcribed_RNA"/>
</dbReference>
<reference evidence="1" key="1">
    <citation type="submission" date="2014-09" db="EMBL/GenBank/DDBJ databases">
        <authorList>
            <person name="Magalhaes I.L.F."/>
            <person name="Oliveira U."/>
            <person name="Santos F.R."/>
            <person name="Vidigal T.H.D.A."/>
            <person name="Brescovit A.D."/>
            <person name="Santos A.J."/>
        </authorList>
    </citation>
    <scope>NUCLEOTIDE SEQUENCE</scope>
    <source>
        <tissue evidence="1">Shoot tissue taken approximately 20 cm above the soil surface</tissue>
    </source>
</reference>
<name>A0A0A8YHE9_ARUDO</name>
<accession>A0A0A8YHE9</accession>
<protein>
    <submittedName>
        <fullName evidence="1">Uncharacterized protein</fullName>
    </submittedName>
</protein>
<proteinExistence type="predicted"/>
<reference evidence="1" key="2">
    <citation type="journal article" date="2015" name="Data Brief">
        <title>Shoot transcriptome of the giant reed, Arundo donax.</title>
        <authorList>
            <person name="Barrero R.A."/>
            <person name="Guerrero F.D."/>
            <person name="Moolhuijzen P."/>
            <person name="Goolsby J.A."/>
            <person name="Tidwell J."/>
            <person name="Bellgard S.E."/>
            <person name="Bellgard M.I."/>
        </authorList>
    </citation>
    <scope>NUCLEOTIDE SEQUENCE</scope>
    <source>
        <tissue evidence="1">Shoot tissue taken approximately 20 cm above the soil surface</tissue>
    </source>
</reference>